<dbReference type="Pfam" id="PF10728">
    <property type="entry name" value="DUF2520"/>
    <property type="match status" value="1"/>
</dbReference>
<dbReference type="AlphaFoldDB" id="A0A4Q7TPT0"/>
<feature type="domain" description="DUF2520" evidence="1">
    <location>
        <begin position="105"/>
        <end position="227"/>
    </location>
</feature>
<dbReference type="Gene3D" id="1.10.1040.20">
    <property type="entry name" value="ProC-like, C-terminal domain"/>
    <property type="match status" value="1"/>
</dbReference>
<sequence length="243" mass="24244">MRIQIVGWGRMGAALHASLAAAGAGDVLLPLAGRGADGSGADLVLLAVPDAAIADAARLIAPGPLVGHLSGMTTLAALAPHEALSVHPLLSVTGPDTAFAGAHAAVAGTSERALATARSLAETLGLVPFTVADEDRAAYHAAASISANALVAIEWVAERLAATAGVPRAALAPLARAALDNWAARGAAAALTGPIARGDEATVSRQRDALAARLPDELGLFDALTQTTRALAAHPAEPTEESR</sequence>
<comment type="caution">
    <text evidence="2">The sequence shown here is derived from an EMBL/GenBank/DDBJ whole genome shotgun (WGS) entry which is preliminary data.</text>
</comment>
<dbReference type="RefSeq" id="WP_130454655.1">
    <property type="nucleotide sequence ID" value="NZ_QYAG01000002.1"/>
</dbReference>
<dbReference type="PANTHER" id="PTHR40459:SF1">
    <property type="entry name" value="CONSERVED HYPOTHETICAL ALANINE AND LEUCINE RICH PROTEIN"/>
    <property type="match status" value="1"/>
</dbReference>
<evidence type="ECO:0000259" key="1">
    <source>
        <dbReference type="Pfam" id="PF10728"/>
    </source>
</evidence>
<organism evidence="2 3">
    <name type="scientific">Leucobacter luti</name>
    <dbReference type="NCBI Taxonomy" id="340320"/>
    <lineage>
        <taxon>Bacteria</taxon>
        <taxon>Bacillati</taxon>
        <taxon>Actinomycetota</taxon>
        <taxon>Actinomycetes</taxon>
        <taxon>Micrococcales</taxon>
        <taxon>Microbacteriaceae</taxon>
        <taxon>Leucobacter</taxon>
    </lineage>
</organism>
<proteinExistence type="predicted"/>
<dbReference type="PANTHER" id="PTHR40459">
    <property type="entry name" value="CONSERVED HYPOTHETICAL ALANINE AND LEUCINE RICH PROTEIN"/>
    <property type="match status" value="1"/>
</dbReference>
<dbReference type="SUPFAM" id="SSF48179">
    <property type="entry name" value="6-phosphogluconate dehydrogenase C-terminal domain-like"/>
    <property type="match status" value="1"/>
</dbReference>
<dbReference type="EMBL" id="SHKI01000006">
    <property type="protein sequence ID" value="RZT62784.1"/>
    <property type="molecule type" value="Genomic_DNA"/>
</dbReference>
<protein>
    <submittedName>
        <fullName evidence="2">Putative short-subunit dehydrogenase-like oxidoreductase (DUF2520 family)</fullName>
    </submittedName>
</protein>
<dbReference type="InterPro" id="IPR037108">
    <property type="entry name" value="TM1727-like_C_sf"/>
</dbReference>
<dbReference type="OrthoDB" id="8650434at2"/>
<gene>
    <name evidence="2" type="ORF">EV139_2489</name>
</gene>
<accession>A0A4Q7TPT0</accession>
<evidence type="ECO:0000313" key="3">
    <source>
        <dbReference type="Proteomes" id="UP000291832"/>
    </source>
</evidence>
<dbReference type="SUPFAM" id="SSF51735">
    <property type="entry name" value="NAD(P)-binding Rossmann-fold domains"/>
    <property type="match status" value="1"/>
</dbReference>
<dbReference type="InterPro" id="IPR008927">
    <property type="entry name" value="6-PGluconate_DH-like_C_sf"/>
</dbReference>
<dbReference type="InterPro" id="IPR018931">
    <property type="entry name" value="DUF2520"/>
</dbReference>
<name>A0A4Q7TPT0_9MICO</name>
<dbReference type="Gene3D" id="3.40.50.720">
    <property type="entry name" value="NAD(P)-binding Rossmann-like Domain"/>
    <property type="match status" value="1"/>
</dbReference>
<keyword evidence="3" id="KW-1185">Reference proteome</keyword>
<evidence type="ECO:0000313" key="2">
    <source>
        <dbReference type="EMBL" id="RZT62784.1"/>
    </source>
</evidence>
<dbReference type="Proteomes" id="UP000291832">
    <property type="component" value="Unassembled WGS sequence"/>
</dbReference>
<reference evidence="2 3" key="1">
    <citation type="journal article" date="2015" name="Stand. Genomic Sci.">
        <title>Genomic Encyclopedia of Bacterial and Archaeal Type Strains, Phase III: the genomes of soil and plant-associated and newly described type strains.</title>
        <authorList>
            <person name="Whitman W.B."/>
            <person name="Woyke T."/>
            <person name="Klenk H.P."/>
            <person name="Zhou Y."/>
            <person name="Lilburn T.G."/>
            <person name="Beck B.J."/>
            <person name="De Vos P."/>
            <person name="Vandamme P."/>
            <person name="Eisen J.A."/>
            <person name="Garrity G."/>
            <person name="Hugenholtz P."/>
            <person name="Kyrpides N.C."/>
        </authorList>
    </citation>
    <scope>NUCLEOTIDE SEQUENCE [LARGE SCALE GENOMIC DNA]</scope>
    <source>
        <strain evidence="2 3">RF6</strain>
    </source>
</reference>
<dbReference type="InterPro" id="IPR036291">
    <property type="entry name" value="NAD(P)-bd_dom_sf"/>
</dbReference>